<organism evidence="3 4">
    <name type="scientific">Cordylochernes scorpioides</name>
    <dbReference type="NCBI Taxonomy" id="51811"/>
    <lineage>
        <taxon>Eukaryota</taxon>
        <taxon>Metazoa</taxon>
        <taxon>Ecdysozoa</taxon>
        <taxon>Arthropoda</taxon>
        <taxon>Chelicerata</taxon>
        <taxon>Arachnida</taxon>
        <taxon>Pseudoscorpiones</taxon>
        <taxon>Cheliferoidea</taxon>
        <taxon>Chernetidae</taxon>
        <taxon>Cordylochernes</taxon>
    </lineage>
</organism>
<dbReference type="Pfam" id="PF13842">
    <property type="entry name" value="zf-Tnp_2"/>
    <property type="match status" value="1"/>
</dbReference>
<dbReference type="Gene3D" id="3.30.200.20">
    <property type="entry name" value="Phosphorylase Kinase, domain 1"/>
    <property type="match status" value="1"/>
</dbReference>
<dbReference type="InterPro" id="IPR029526">
    <property type="entry name" value="PGBD"/>
</dbReference>
<dbReference type="Proteomes" id="UP001235939">
    <property type="component" value="Chromosome X"/>
</dbReference>
<dbReference type="Pfam" id="PF00069">
    <property type="entry name" value="Pkinase"/>
    <property type="match status" value="1"/>
</dbReference>
<keyword evidence="1" id="KW-0547">Nucleotide-binding</keyword>
<proteinExistence type="predicted"/>
<protein>
    <submittedName>
        <fullName evidence="3">PGBD5</fullName>
    </submittedName>
</protein>
<feature type="domain" description="Protein kinase" evidence="2">
    <location>
        <begin position="4"/>
        <end position="425"/>
    </location>
</feature>
<dbReference type="PROSITE" id="PS00107">
    <property type="entry name" value="PROTEIN_KINASE_ATP"/>
    <property type="match status" value="1"/>
</dbReference>
<evidence type="ECO:0000313" key="3">
    <source>
        <dbReference type="EMBL" id="UYV84928.1"/>
    </source>
</evidence>
<reference evidence="3 4" key="1">
    <citation type="submission" date="2022-03" db="EMBL/GenBank/DDBJ databases">
        <title>A chromosomal length assembly of Cordylochernes scorpioides.</title>
        <authorList>
            <person name="Zeh D."/>
            <person name="Zeh J."/>
        </authorList>
    </citation>
    <scope>NUCLEOTIDE SEQUENCE [LARGE SCALE GENOMIC DNA]</scope>
    <source>
        <strain evidence="3">IN4F17</strain>
        <tissue evidence="3">Whole Body</tissue>
    </source>
</reference>
<dbReference type="InterPro" id="IPR000719">
    <property type="entry name" value="Prot_kinase_dom"/>
</dbReference>
<feature type="binding site" evidence="1">
    <location>
        <position position="33"/>
    </location>
    <ligand>
        <name>ATP</name>
        <dbReference type="ChEBI" id="CHEBI:30616"/>
    </ligand>
</feature>
<evidence type="ECO:0000313" key="4">
    <source>
        <dbReference type="Proteomes" id="UP001235939"/>
    </source>
</evidence>
<keyword evidence="4" id="KW-1185">Reference proteome</keyword>
<dbReference type="SUPFAM" id="SSF56112">
    <property type="entry name" value="Protein kinase-like (PK-like)"/>
    <property type="match status" value="1"/>
</dbReference>
<dbReference type="PANTHER" id="PTHR46599">
    <property type="entry name" value="PIGGYBAC TRANSPOSABLE ELEMENT-DERIVED PROTEIN 4"/>
    <property type="match status" value="1"/>
</dbReference>
<name>A0ABY6LYQ4_9ARAC</name>
<keyword evidence="1" id="KW-0067">ATP-binding</keyword>
<evidence type="ECO:0000259" key="2">
    <source>
        <dbReference type="PROSITE" id="PS50011"/>
    </source>
</evidence>
<accession>A0ABY6LYQ4</accession>
<dbReference type="Pfam" id="PF13843">
    <property type="entry name" value="DDE_Tnp_1_7"/>
    <property type="match status" value="1"/>
</dbReference>
<evidence type="ECO:0000256" key="1">
    <source>
        <dbReference type="PROSITE-ProRule" id="PRU10141"/>
    </source>
</evidence>
<dbReference type="EMBL" id="CP092886">
    <property type="protein sequence ID" value="UYV84928.1"/>
    <property type="molecule type" value="Genomic_DNA"/>
</dbReference>
<dbReference type="InterPro" id="IPR011009">
    <property type="entry name" value="Kinase-like_dom_sf"/>
</dbReference>
<sequence length="953" mass="109766">MEYIKKIEKIGEGTYGVVYKAKDILTNKLIALKKIRLEMESEGVPSTTLREIALLKELDHTNVVNLQDVIHAHNKLYLVFEYLDMDLKKFMDSSKEPLPPALIKYSPLAPIQDFIRENQLSKHLHQSSEKEFMPLIKAYTASSLVSNCIPFNNNLTFGNKICHKVLGLCMDIKNVRKWCREFNEGRINVHDKQRSGRPSLPESTVARIDEMVRANWRITLEEIEDGLNEDCSHFSVNKIVSETLGYRKVPPDCGWALSICFAKCQSFVFGFLGFRFSQDVDPRPETSKFNIKSWHNSRPSGFCHQIAASFVYVSAQGHTRGRVKGAPLGEFSMTSLQLTLLPSAASFLDGCLFYLLPFFFALASKMDLDQPSTSRIAPITEPEEFGDEYFQDSGSELDDSLIDKDFVLDEYDSDATEIYLEEDVAPAKKITSEDGEWTEVSDPFPKPSFSSPHGPNSAYFPDTSPYSVFKLFFDEEFFRNVKLETNKYARANIDRERKKGPLSPRSFLDKWKAISVGELKLFLAIIIHMSLVVKPRIRDYWSTHIGIKSSFCKSTGMKRERFEAILSMLHLNDNATYIAYGQPGYDPLHKLRTFFDPLVHKFKNVYQPDVKLTIDEAICPFRGRIHFRVYIKGKPHKYGIKMYQLCEASTGYTCNIDVYTGKHPDKAAEYNSIMSLVGRLAESNFEKGHIIYFDRWFSSPQLFEHLWSKKTIAVGTVMQNRKGLPKKAFSKKLKKGEAIIRQKGPLLAMKWRDTREVFMLSTNQEAEMIQAPKRSKRTPEPELTMKPAVVVDYNKNKAGVDRSDQYMSYYPFYRRTMKWWKKVFFHLFNLGIVNSQIIYNKLNQDKKLNLREFNLRILEKLVEEAGVEMLDEQQGASGSPDRLLGKHFITRIKVEGKEGTYIQRKCKVCSEKGKRKTGNRARKDTAYMCETCLVPLCLVDCFKIYHTKENFWA</sequence>
<dbReference type="InterPro" id="IPR017441">
    <property type="entry name" value="Protein_kinase_ATP_BS"/>
</dbReference>
<dbReference type="PANTHER" id="PTHR46599:SF3">
    <property type="entry name" value="PIGGYBAC TRANSPOSABLE ELEMENT-DERIVED PROTEIN 4"/>
    <property type="match status" value="1"/>
</dbReference>
<gene>
    <name evidence="3" type="ORF">LAZ67_X004044</name>
</gene>
<dbReference type="PROSITE" id="PS50011">
    <property type="entry name" value="PROTEIN_KINASE_DOM"/>
    <property type="match status" value="1"/>
</dbReference>
<dbReference type="InterPro" id="IPR032718">
    <property type="entry name" value="PGBD4_Znf_C"/>
</dbReference>